<dbReference type="Proteomes" id="UP001303324">
    <property type="component" value="Chromosome"/>
</dbReference>
<dbReference type="RefSeq" id="WP_031539232.1">
    <property type="nucleotide sequence ID" value="NZ_CP134494.1"/>
</dbReference>
<dbReference type="EMBL" id="CP134494">
    <property type="protein sequence ID" value="WNF22061.1"/>
    <property type="molecule type" value="Genomic_DNA"/>
</dbReference>
<keyword evidence="2" id="KW-1185">Reference proteome</keyword>
<protein>
    <submittedName>
        <fullName evidence="1">Uncharacterized protein</fullName>
    </submittedName>
</protein>
<sequence>MEKIGITVKEVYLFLKDKGFLDGEEGNWSLTELGKQVGGQIRQKDNGEGGFCRRTWSVLSWDEKIVNKLKMK</sequence>
<evidence type="ECO:0000313" key="1">
    <source>
        <dbReference type="EMBL" id="WNF22061.1"/>
    </source>
</evidence>
<organism evidence="1 2">
    <name type="scientific">Mesobacillus jeotgali</name>
    <dbReference type="NCBI Taxonomy" id="129985"/>
    <lineage>
        <taxon>Bacteria</taxon>
        <taxon>Bacillati</taxon>
        <taxon>Bacillota</taxon>
        <taxon>Bacilli</taxon>
        <taxon>Bacillales</taxon>
        <taxon>Bacillaceae</taxon>
        <taxon>Mesobacillus</taxon>
    </lineage>
</organism>
<accession>A0ABY9VDT5</accession>
<proteinExistence type="predicted"/>
<reference evidence="1 2" key="1">
    <citation type="submission" date="2023-09" db="EMBL/GenBank/DDBJ databases">
        <title>Microbial mechanism of fulvic acid promoting antimony reduction mineralization in rice fields.</title>
        <authorList>
            <person name="Chen G."/>
            <person name="Lan J."/>
        </authorList>
    </citation>
    <scope>NUCLEOTIDE SEQUENCE [LARGE SCALE GENOMIC DNA]</scope>
    <source>
        <strain evidence="1 2">PS1</strain>
    </source>
</reference>
<name>A0ABY9VDT5_9BACI</name>
<evidence type="ECO:0000313" key="2">
    <source>
        <dbReference type="Proteomes" id="UP001303324"/>
    </source>
</evidence>
<gene>
    <name evidence="1" type="ORF">RH061_18005</name>
</gene>